<reference evidence="1" key="1">
    <citation type="journal article" date="2014" name="Front. Microbiol.">
        <title>High frequency of phylogenetically diverse reductive dehalogenase-homologous genes in deep subseafloor sedimentary metagenomes.</title>
        <authorList>
            <person name="Kawai M."/>
            <person name="Futagami T."/>
            <person name="Toyoda A."/>
            <person name="Takaki Y."/>
            <person name="Nishi S."/>
            <person name="Hori S."/>
            <person name="Arai W."/>
            <person name="Tsubouchi T."/>
            <person name="Morono Y."/>
            <person name="Uchiyama I."/>
            <person name="Ito T."/>
            <person name="Fujiyama A."/>
            <person name="Inagaki F."/>
            <person name="Takami H."/>
        </authorList>
    </citation>
    <scope>NUCLEOTIDE SEQUENCE</scope>
    <source>
        <strain evidence="1">Expedition CK06-06</strain>
    </source>
</reference>
<name>X1S6E6_9ZZZZ</name>
<feature type="non-terminal residue" evidence="1">
    <location>
        <position position="74"/>
    </location>
</feature>
<evidence type="ECO:0000313" key="1">
    <source>
        <dbReference type="EMBL" id="GAI63394.1"/>
    </source>
</evidence>
<proteinExistence type="predicted"/>
<dbReference type="EMBL" id="BARV01044801">
    <property type="protein sequence ID" value="GAI63394.1"/>
    <property type="molecule type" value="Genomic_DNA"/>
</dbReference>
<accession>X1S6E6</accession>
<organism evidence="1">
    <name type="scientific">marine sediment metagenome</name>
    <dbReference type="NCBI Taxonomy" id="412755"/>
    <lineage>
        <taxon>unclassified sequences</taxon>
        <taxon>metagenomes</taxon>
        <taxon>ecological metagenomes</taxon>
    </lineage>
</organism>
<comment type="caution">
    <text evidence="1">The sequence shown here is derived from an EMBL/GenBank/DDBJ whole genome shotgun (WGS) entry which is preliminary data.</text>
</comment>
<sequence length="74" mass="8326">TLLAQIEFLKAEIAKVQAQINAILAERGQLVSCQKFENNLYYGLKSSEVRCLQEFLRAQGKEIYPEGLVTGFFG</sequence>
<feature type="non-terminal residue" evidence="1">
    <location>
        <position position="1"/>
    </location>
</feature>
<protein>
    <submittedName>
        <fullName evidence="1">Uncharacterized protein</fullName>
    </submittedName>
</protein>
<dbReference type="AlphaFoldDB" id="X1S6E6"/>
<gene>
    <name evidence="1" type="ORF">S06H3_66055</name>
</gene>